<evidence type="ECO:0000313" key="3">
    <source>
        <dbReference type="Proteomes" id="UP001335325"/>
    </source>
</evidence>
<proteinExistence type="predicted"/>
<dbReference type="RefSeq" id="WP_326755269.1">
    <property type="nucleotide sequence ID" value="NZ_CP109134.1"/>
</dbReference>
<dbReference type="GeneID" id="91546834"/>
<reference evidence="2 3" key="1">
    <citation type="submission" date="2022-10" db="EMBL/GenBank/DDBJ databases">
        <title>The complete genomes of actinobacterial strains from the NBC collection.</title>
        <authorList>
            <person name="Joergensen T.S."/>
            <person name="Alvarez Arevalo M."/>
            <person name="Sterndorff E.B."/>
            <person name="Faurdal D."/>
            <person name="Vuksanovic O."/>
            <person name="Mourched A.-S."/>
            <person name="Charusanti P."/>
            <person name="Shaw S."/>
            <person name="Blin K."/>
            <person name="Weber T."/>
        </authorList>
    </citation>
    <scope>NUCLEOTIDE SEQUENCE [LARGE SCALE GENOMIC DNA]</scope>
    <source>
        <strain evidence="2 3">NBC 01753</strain>
    </source>
</reference>
<gene>
    <name evidence="2" type="ORF">OIE73_29690</name>
</gene>
<protein>
    <submittedName>
        <fullName evidence="2">Uncharacterized protein</fullName>
    </submittedName>
</protein>
<keyword evidence="3" id="KW-1185">Reference proteome</keyword>
<organism evidence="2 3">
    <name type="scientific">Streptomyces hirsutus</name>
    <dbReference type="NCBI Taxonomy" id="35620"/>
    <lineage>
        <taxon>Bacteria</taxon>
        <taxon>Bacillati</taxon>
        <taxon>Actinomycetota</taxon>
        <taxon>Actinomycetes</taxon>
        <taxon>Kitasatosporales</taxon>
        <taxon>Streptomycetaceae</taxon>
        <taxon>Streptomyces</taxon>
    </lineage>
</organism>
<name>A0ABZ1GW23_9ACTN</name>
<evidence type="ECO:0000256" key="1">
    <source>
        <dbReference type="SAM" id="MobiDB-lite"/>
    </source>
</evidence>
<dbReference type="Proteomes" id="UP001335325">
    <property type="component" value="Chromosome"/>
</dbReference>
<feature type="region of interest" description="Disordered" evidence="1">
    <location>
        <begin position="32"/>
        <end position="51"/>
    </location>
</feature>
<accession>A0ABZ1GW23</accession>
<dbReference type="EMBL" id="CP109134">
    <property type="protein sequence ID" value="WSD09512.1"/>
    <property type="molecule type" value="Genomic_DNA"/>
</dbReference>
<sequence length="51" mass="5168">MRTGAAPRAMAGLRSLAIGALRLAGYTSIAAGAPSPRAERHPRPLATLGIT</sequence>
<evidence type="ECO:0000313" key="2">
    <source>
        <dbReference type="EMBL" id="WSD09512.1"/>
    </source>
</evidence>